<evidence type="ECO:0000256" key="3">
    <source>
        <dbReference type="SAM" id="Phobius"/>
    </source>
</evidence>
<evidence type="ECO:0000256" key="1">
    <source>
        <dbReference type="ARBA" id="ARBA00023002"/>
    </source>
</evidence>
<dbReference type="PRINTS" id="PR00080">
    <property type="entry name" value="SDRFAMILY"/>
</dbReference>
<dbReference type="RefSeq" id="XP_025407369.1">
    <property type="nucleotide sequence ID" value="XM_025551584.1"/>
</dbReference>
<dbReference type="OrthoDB" id="191139at2759"/>
<comment type="similarity">
    <text evidence="2">Belongs to the short-chain dehydrogenases/reductases (SDR) family.</text>
</comment>
<dbReference type="GO" id="GO:0016491">
    <property type="term" value="F:oxidoreductase activity"/>
    <property type="evidence" value="ECO:0007669"/>
    <property type="project" value="UniProtKB-KW"/>
</dbReference>
<organism evidence="4 5">
    <name type="scientific">Sipha flava</name>
    <name type="common">yellow sugarcane aphid</name>
    <dbReference type="NCBI Taxonomy" id="143950"/>
    <lineage>
        <taxon>Eukaryota</taxon>
        <taxon>Metazoa</taxon>
        <taxon>Ecdysozoa</taxon>
        <taxon>Arthropoda</taxon>
        <taxon>Hexapoda</taxon>
        <taxon>Insecta</taxon>
        <taxon>Pterygota</taxon>
        <taxon>Neoptera</taxon>
        <taxon>Paraneoptera</taxon>
        <taxon>Hemiptera</taxon>
        <taxon>Sternorrhyncha</taxon>
        <taxon>Aphidomorpha</taxon>
        <taxon>Aphidoidea</taxon>
        <taxon>Aphididae</taxon>
        <taxon>Sipha</taxon>
    </lineage>
</organism>
<keyword evidence="1" id="KW-0560">Oxidoreductase</keyword>
<dbReference type="SUPFAM" id="SSF51735">
    <property type="entry name" value="NAD(P)-binding Rossmann-fold domains"/>
    <property type="match status" value="1"/>
</dbReference>
<feature type="transmembrane region" description="Helical" evidence="3">
    <location>
        <begin position="6"/>
        <end position="27"/>
    </location>
</feature>
<keyword evidence="4" id="KW-1185">Reference proteome</keyword>
<dbReference type="PRINTS" id="PR00081">
    <property type="entry name" value="GDHRDH"/>
</dbReference>
<keyword evidence="3" id="KW-0472">Membrane</keyword>
<evidence type="ECO:0000313" key="4">
    <source>
        <dbReference type="Proteomes" id="UP000694846"/>
    </source>
</evidence>
<keyword evidence="3" id="KW-1133">Transmembrane helix</keyword>
<dbReference type="GeneID" id="112681319"/>
<proteinExistence type="inferred from homology"/>
<dbReference type="InterPro" id="IPR002347">
    <property type="entry name" value="SDR_fam"/>
</dbReference>
<gene>
    <name evidence="5" type="primary">LOC112681319</name>
</gene>
<name>A0A8B8F952_9HEMI</name>
<dbReference type="Proteomes" id="UP000694846">
    <property type="component" value="Unplaced"/>
</dbReference>
<dbReference type="PANTHER" id="PTHR43157:SF31">
    <property type="entry name" value="PHOSPHATIDYLINOSITOL-GLYCAN BIOSYNTHESIS CLASS F PROTEIN"/>
    <property type="match status" value="1"/>
</dbReference>
<evidence type="ECO:0000256" key="2">
    <source>
        <dbReference type="RuleBase" id="RU000363"/>
    </source>
</evidence>
<dbReference type="InterPro" id="IPR036291">
    <property type="entry name" value="NAD(P)-bd_dom_sf"/>
</dbReference>
<protein>
    <submittedName>
        <fullName evidence="5">Dehydrogenase/reductase SDR family member on chromosome X-like isoform X1</fullName>
    </submittedName>
</protein>
<keyword evidence="3" id="KW-0812">Transmembrane</keyword>
<dbReference type="Gene3D" id="3.40.50.720">
    <property type="entry name" value="NAD(P)-binding Rossmann-like Domain"/>
    <property type="match status" value="1"/>
</dbReference>
<dbReference type="AlphaFoldDB" id="A0A8B8F952"/>
<evidence type="ECO:0000313" key="5">
    <source>
        <dbReference type="RefSeq" id="XP_025407369.1"/>
    </source>
</evidence>
<dbReference type="PANTHER" id="PTHR43157">
    <property type="entry name" value="PHOSPHATIDYLINOSITOL-GLYCAN BIOSYNTHESIS CLASS F PROTEIN-RELATED"/>
    <property type="match status" value="1"/>
</dbReference>
<accession>A0A8B8F952</accession>
<dbReference type="Pfam" id="PF00106">
    <property type="entry name" value="adh_short"/>
    <property type="match status" value="1"/>
</dbReference>
<sequence length="327" mass="37207">MFQLLLYYFKIIQYQVFYYFMGVFAVFDDLQNRSFNKFDIVNKRGKVAVVTGGARGIGLEVVRKLIECEMHVIIGCRDVKAGQRAIQQHISTDASIEIYALDLKSFTSVKHFTQQILTKHDQIHLLINNAGVMAVPFEKCEDGFEAHWTVNYLSHFLLTELLLPVLKMSGLEDEKARIVNVSSCAHELSPIINFEMINNSQGYIRNAAYAKSKLAQIMLTKYYNKKLSNTNVRVLAVHPGVVNTELFKDTFLKMTAPWILRFICKTPEEGARSIAYASVSPRLEGCGGYYGNCQPLKNLPYADDEETQKKLYDTSMAMDIFQLLPPI</sequence>
<reference evidence="5" key="1">
    <citation type="submission" date="2025-08" db="UniProtKB">
        <authorList>
            <consortium name="RefSeq"/>
        </authorList>
    </citation>
    <scope>IDENTIFICATION</scope>
    <source>
        <tissue evidence="5">Whole body</tissue>
    </source>
</reference>